<organism evidence="1 2">
    <name type="scientific">Streptomyces brevispora</name>
    <dbReference type="NCBI Taxonomy" id="887462"/>
    <lineage>
        <taxon>Bacteria</taxon>
        <taxon>Bacillati</taxon>
        <taxon>Actinomycetota</taxon>
        <taxon>Actinomycetes</taxon>
        <taxon>Kitasatosporales</taxon>
        <taxon>Streptomycetaceae</taxon>
        <taxon>Streptomyces</taxon>
    </lineage>
</organism>
<name>A0ABZ1G4U2_9ACTN</name>
<protein>
    <recommendedName>
        <fullName evidence="3">4'-phosphopantetheinyl transferase superfamily protein</fullName>
    </recommendedName>
</protein>
<evidence type="ECO:0000313" key="2">
    <source>
        <dbReference type="Proteomes" id="UP001330827"/>
    </source>
</evidence>
<reference evidence="1 2" key="1">
    <citation type="submission" date="2022-10" db="EMBL/GenBank/DDBJ databases">
        <title>The complete genomes of actinobacterial strains from the NBC collection.</title>
        <authorList>
            <person name="Joergensen T.S."/>
            <person name="Alvarez Arevalo M."/>
            <person name="Sterndorff E.B."/>
            <person name="Faurdal D."/>
            <person name="Vuksanovic O."/>
            <person name="Mourched A.-S."/>
            <person name="Charusanti P."/>
            <person name="Shaw S."/>
            <person name="Blin K."/>
            <person name="Weber T."/>
        </authorList>
    </citation>
    <scope>NUCLEOTIDE SEQUENCE [LARGE SCALE GENOMIC DNA]</scope>
    <source>
        <strain evidence="1 2">NBC 01769</strain>
    </source>
</reference>
<gene>
    <name evidence="1" type="ORF">OIE64_16290</name>
</gene>
<proteinExistence type="predicted"/>
<keyword evidence="2" id="KW-1185">Reference proteome</keyword>
<evidence type="ECO:0000313" key="1">
    <source>
        <dbReference type="EMBL" id="WSC14247.1"/>
    </source>
</evidence>
<dbReference type="EMBL" id="CP109114">
    <property type="protein sequence ID" value="WSC14247.1"/>
    <property type="molecule type" value="Genomic_DNA"/>
</dbReference>
<sequence length="137" mass="14752">MSVPEPAAPAAQAFWCERVTFRTIEADEIAEVRRSSTPRPADAIRQIRVDVRSLAPELPPLERHRALSWVDGGGCIGALGALHRGEPCGFSLSHRGTWIEWTVRPYAAIHVGGRTRLPVLGGGVGTAPVVACTRDHA</sequence>
<evidence type="ECO:0008006" key="3">
    <source>
        <dbReference type="Google" id="ProtNLM"/>
    </source>
</evidence>
<accession>A0ABZ1G4U2</accession>
<dbReference type="Proteomes" id="UP001330827">
    <property type="component" value="Chromosome"/>
</dbReference>
<dbReference type="RefSeq" id="WP_145764745.1">
    <property type="nucleotide sequence ID" value="NZ_CP109114.1"/>
</dbReference>